<name>A0AAE1BQR3_PETCI</name>
<proteinExistence type="predicted"/>
<protein>
    <submittedName>
        <fullName evidence="2">Uncharacterized protein</fullName>
    </submittedName>
</protein>
<dbReference type="AlphaFoldDB" id="A0AAE1BQR3"/>
<accession>A0AAE1BQR3</accession>
<gene>
    <name evidence="2" type="ORF">Pcinc_038580</name>
</gene>
<dbReference type="Proteomes" id="UP001286313">
    <property type="component" value="Unassembled WGS sequence"/>
</dbReference>
<evidence type="ECO:0000313" key="3">
    <source>
        <dbReference type="Proteomes" id="UP001286313"/>
    </source>
</evidence>
<sequence>MLFCILPPKFHLSPLNLSETSCPSPTFRVFPYKGTDGLKWFRGGVESGDDWGGVGNNRDDDDCGDEGDVCGMGDGSSGDHSGSYYGCEGDWPGDD</sequence>
<organism evidence="2 3">
    <name type="scientific">Petrolisthes cinctipes</name>
    <name type="common">Flat porcelain crab</name>
    <dbReference type="NCBI Taxonomy" id="88211"/>
    <lineage>
        <taxon>Eukaryota</taxon>
        <taxon>Metazoa</taxon>
        <taxon>Ecdysozoa</taxon>
        <taxon>Arthropoda</taxon>
        <taxon>Crustacea</taxon>
        <taxon>Multicrustacea</taxon>
        <taxon>Malacostraca</taxon>
        <taxon>Eumalacostraca</taxon>
        <taxon>Eucarida</taxon>
        <taxon>Decapoda</taxon>
        <taxon>Pleocyemata</taxon>
        <taxon>Anomura</taxon>
        <taxon>Galatheoidea</taxon>
        <taxon>Porcellanidae</taxon>
        <taxon>Petrolisthes</taxon>
    </lineage>
</organism>
<reference evidence="2" key="1">
    <citation type="submission" date="2023-10" db="EMBL/GenBank/DDBJ databases">
        <title>Genome assemblies of two species of porcelain crab, Petrolisthes cinctipes and Petrolisthes manimaculis (Anomura: Porcellanidae).</title>
        <authorList>
            <person name="Angst P."/>
        </authorList>
    </citation>
    <scope>NUCLEOTIDE SEQUENCE</scope>
    <source>
        <strain evidence="2">PB745_01</strain>
        <tissue evidence="2">Gill</tissue>
    </source>
</reference>
<feature type="region of interest" description="Disordered" evidence="1">
    <location>
        <begin position="47"/>
        <end position="95"/>
    </location>
</feature>
<evidence type="ECO:0000256" key="1">
    <source>
        <dbReference type="SAM" id="MobiDB-lite"/>
    </source>
</evidence>
<evidence type="ECO:0000313" key="2">
    <source>
        <dbReference type="EMBL" id="KAK3854990.1"/>
    </source>
</evidence>
<feature type="compositionally biased region" description="Acidic residues" evidence="1">
    <location>
        <begin position="59"/>
        <end position="68"/>
    </location>
</feature>
<comment type="caution">
    <text evidence="2">The sequence shown here is derived from an EMBL/GenBank/DDBJ whole genome shotgun (WGS) entry which is preliminary data.</text>
</comment>
<keyword evidence="3" id="KW-1185">Reference proteome</keyword>
<dbReference type="EMBL" id="JAWQEG010006391">
    <property type="protein sequence ID" value="KAK3854990.1"/>
    <property type="molecule type" value="Genomic_DNA"/>
</dbReference>